<dbReference type="InterPro" id="IPR003018">
    <property type="entry name" value="GAF"/>
</dbReference>
<dbReference type="AlphaFoldDB" id="A0ABD5VEK6"/>
<dbReference type="CDD" id="cd00130">
    <property type="entry name" value="PAS"/>
    <property type="match status" value="1"/>
</dbReference>
<dbReference type="Pfam" id="PF00072">
    <property type="entry name" value="Response_reg"/>
    <property type="match status" value="1"/>
</dbReference>
<evidence type="ECO:0000256" key="1">
    <source>
        <dbReference type="ARBA" id="ARBA00000085"/>
    </source>
</evidence>
<dbReference type="Gene3D" id="3.40.50.2300">
    <property type="match status" value="1"/>
</dbReference>
<dbReference type="PRINTS" id="PR00344">
    <property type="entry name" value="BCTRLSENSOR"/>
</dbReference>
<dbReference type="InterPro" id="IPR050736">
    <property type="entry name" value="Sensor_HK_Regulatory"/>
</dbReference>
<dbReference type="SUPFAM" id="SSF47384">
    <property type="entry name" value="Homodimeric domain of signal transducing histidine kinase"/>
    <property type="match status" value="1"/>
</dbReference>
<evidence type="ECO:0000256" key="3">
    <source>
        <dbReference type="ARBA" id="ARBA00022553"/>
    </source>
</evidence>
<accession>A0ABD5VEK6</accession>
<dbReference type="InterPro" id="IPR036097">
    <property type="entry name" value="HisK_dim/P_sf"/>
</dbReference>
<reference evidence="12 13" key="1">
    <citation type="journal article" date="2019" name="Int. J. Syst. Evol. Microbiol.">
        <title>The Global Catalogue of Microorganisms (GCM) 10K type strain sequencing project: providing services to taxonomists for standard genome sequencing and annotation.</title>
        <authorList>
            <consortium name="The Broad Institute Genomics Platform"/>
            <consortium name="The Broad Institute Genome Sequencing Center for Infectious Disease"/>
            <person name="Wu L."/>
            <person name="Ma J."/>
        </authorList>
    </citation>
    <scope>NUCLEOTIDE SEQUENCE [LARGE SCALE GENOMIC DNA]</scope>
    <source>
        <strain evidence="12 13">GX26</strain>
    </source>
</reference>
<feature type="domain" description="PAC" evidence="11">
    <location>
        <begin position="359"/>
        <end position="412"/>
    </location>
</feature>
<dbReference type="GO" id="GO:0004673">
    <property type="term" value="F:protein histidine kinase activity"/>
    <property type="evidence" value="ECO:0007669"/>
    <property type="project" value="UniProtKB-EC"/>
</dbReference>
<dbReference type="InterPro" id="IPR011006">
    <property type="entry name" value="CheY-like_superfamily"/>
</dbReference>
<feature type="modified residue" description="4-aspartylphosphate" evidence="7">
    <location>
        <position position="56"/>
    </location>
</feature>
<gene>
    <name evidence="12" type="ORF">ACFQGB_10630</name>
</gene>
<dbReference type="CDD" id="cd00082">
    <property type="entry name" value="HisKA"/>
    <property type="match status" value="1"/>
</dbReference>
<dbReference type="InterPro" id="IPR036890">
    <property type="entry name" value="HATPase_C_sf"/>
</dbReference>
<dbReference type="InterPro" id="IPR013656">
    <property type="entry name" value="PAS_4"/>
</dbReference>
<dbReference type="InterPro" id="IPR029016">
    <property type="entry name" value="GAF-like_dom_sf"/>
</dbReference>
<dbReference type="PANTHER" id="PTHR43711:SF1">
    <property type="entry name" value="HISTIDINE KINASE 1"/>
    <property type="match status" value="1"/>
</dbReference>
<evidence type="ECO:0000256" key="8">
    <source>
        <dbReference type="SAM" id="Coils"/>
    </source>
</evidence>
<comment type="catalytic activity">
    <reaction evidence="1">
        <text>ATP + protein L-histidine = ADP + protein N-phospho-L-histidine.</text>
        <dbReference type="EC" id="2.7.13.3"/>
    </reaction>
</comment>
<name>A0ABD5VEK6_9EURY</name>
<keyword evidence="4" id="KW-0808">Transferase</keyword>
<dbReference type="InterPro" id="IPR003661">
    <property type="entry name" value="HisK_dim/P_dom"/>
</dbReference>
<keyword evidence="6" id="KW-0902">Two-component regulatory system</keyword>
<dbReference type="InterPro" id="IPR000014">
    <property type="entry name" value="PAS"/>
</dbReference>
<dbReference type="SUPFAM" id="SSF55781">
    <property type="entry name" value="GAF domain-like"/>
    <property type="match status" value="1"/>
</dbReference>
<dbReference type="SMART" id="SM00448">
    <property type="entry name" value="REC"/>
    <property type="match status" value="1"/>
</dbReference>
<evidence type="ECO:0000256" key="5">
    <source>
        <dbReference type="ARBA" id="ARBA00022777"/>
    </source>
</evidence>
<feature type="domain" description="Histidine kinase" evidence="9">
    <location>
        <begin position="423"/>
        <end position="616"/>
    </location>
</feature>
<organism evidence="12 13">
    <name type="scientific">Halorubellus litoreus</name>
    <dbReference type="NCBI Taxonomy" id="755308"/>
    <lineage>
        <taxon>Archaea</taxon>
        <taxon>Methanobacteriati</taxon>
        <taxon>Methanobacteriota</taxon>
        <taxon>Stenosarchaea group</taxon>
        <taxon>Halobacteria</taxon>
        <taxon>Halobacteriales</taxon>
        <taxon>Halorubellaceae</taxon>
        <taxon>Halorubellus</taxon>
    </lineage>
</organism>
<dbReference type="EC" id="2.7.13.3" evidence="2"/>
<dbReference type="Pfam" id="PF13185">
    <property type="entry name" value="GAF_2"/>
    <property type="match status" value="1"/>
</dbReference>
<keyword evidence="8" id="KW-0175">Coiled coil</keyword>
<dbReference type="InterPro" id="IPR035965">
    <property type="entry name" value="PAS-like_dom_sf"/>
</dbReference>
<dbReference type="RefSeq" id="WP_336350279.1">
    <property type="nucleotide sequence ID" value="NZ_JAZAQL010000002.1"/>
</dbReference>
<evidence type="ECO:0000313" key="12">
    <source>
        <dbReference type="EMBL" id="MFC6953318.1"/>
    </source>
</evidence>
<dbReference type="Gene3D" id="3.30.565.10">
    <property type="entry name" value="Histidine kinase-like ATPase, C-terminal domain"/>
    <property type="match status" value="1"/>
</dbReference>
<comment type="caution">
    <text evidence="12">The sequence shown here is derived from an EMBL/GenBank/DDBJ whole genome shotgun (WGS) entry which is preliminary data.</text>
</comment>
<evidence type="ECO:0000259" key="10">
    <source>
        <dbReference type="PROSITE" id="PS50110"/>
    </source>
</evidence>
<dbReference type="PROSITE" id="PS50109">
    <property type="entry name" value="HIS_KIN"/>
    <property type="match status" value="1"/>
</dbReference>
<dbReference type="InterPro" id="IPR001789">
    <property type="entry name" value="Sig_transdc_resp-reg_receiver"/>
</dbReference>
<dbReference type="PROSITE" id="PS50113">
    <property type="entry name" value="PAC"/>
    <property type="match status" value="1"/>
</dbReference>
<dbReference type="Pfam" id="PF02518">
    <property type="entry name" value="HATPase_c"/>
    <property type="match status" value="1"/>
</dbReference>
<keyword evidence="3 7" id="KW-0597">Phosphoprotein</keyword>
<feature type="domain" description="Response regulatory" evidence="10">
    <location>
        <begin position="5"/>
        <end position="121"/>
    </location>
</feature>
<dbReference type="InterPro" id="IPR005467">
    <property type="entry name" value="His_kinase_dom"/>
</dbReference>
<keyword evidence="5" id="KW-0418">Kinase</keyword>
<dbReference type="EMBL" id="JBHSXN010000002">
    <property type="protein sequence ID" value="MFC6953318.1"/>
    <property type="molecule type" value="Genomic_DNA"/>
</dbReference>
<dbReference type="SMART" id="SM00388">
    <property type="entry name" value="HisKA"/>
    <property type="match status" value="1"/>
</dbReference>
<dbReference type="NCBIfam" id="TIGR00229">
    <property type="entry name" value="sensory_box"/>
    <property type="match status" value="1"/>
</dbReference>
<dbReference type="Proteomes" id="UP001596395">
    <property type="component" value="Unassembled WGS sequence"/>
</dbReference>
<sequence>MRDVQVLCVDDEQSLLDLTETFLDRESDRISVVTATTADDALDVLAETDVDCVVSDYDLEHRTGLAFLKTVRENHADVPFILFTGKGSEAVAADAISAGVTDYLQKGGREQYALLANRVENAVDAARAERELERTREKTAQLHGHAADIAGASSRDAVVDAALSAADDILEFHVYGLYEAVDGRFEPLGAASYEPDSLPALDDGVLGKTYQRGESFRVDDVTETTDAAPDQSSFRSAVSVPVGDDVVFQAIAAEPNAFTTSDLELTELLATHVEQAFERLDREREYERTTEQLQAVLDNTTAIVYIKDRDGRYELANERFREVVDVDGELVGRTDWEIQDDEFAAEVRANDRRAMEEERAIEVEEDAYRNGQRRTYYSVKVPLFDEDGDPKGVCGISSDITELKERERELEQERNRLDEFASVVAHDLRGPLSVAEGYRELLAADLDDPRLDEIADAHDRMTELIDDVLSLAREGDHDVDAHDISIAGVASSAQSAVDLPEDVAVEVEGDGVVNADPSRLRRVFENCFRNAVDHGDSTSRIRVAVTEDGFVVADDGDGLPADAREDLFEYGVSDGDGTGIGLAVVREIVQAHDWSVRCTESADGGARFEFTTAEPPRPPATLQEN</sequence>
<dbReference type="Gene3D" id="3.30.450.20">
    <property type="entry name" value="PAS domain"/>
    <property type="match status" value="1"/>
</dbReference>
<feature type="coiled-coil region" evidence="8">
    <location>
        <begin position="109"/>
        <end position="145"/>
    </location>
</feature>
<dbReference type="InterPro" id="IPR003594">
    <property type="entry name" value="HATPase_dom"/>
</dbReference>
<dbReference type="InterPro" id="IPR004358">
    <property type="entry name" value="Sig_transdc_His_kin-like_C"/>
</dbReference>
<dbReference type="PROSITE" id="PS50110">
    <property type="entry name" value="RESPONSE_REGULATORY"/>
    <property type="match status" value="1"/>
</dbReference>
<dbReference type="CDD" id="cd00156">
    <property type="entry name" value="REC"/>
    <property type="match status" value="1"/>
</dbReference>
<dbReference type="Pfam" id="PF08448">
    <property type="entry name" value="PAS_4"/>
    <property type="match status" value="1"/>
</dbReference>
<dbReference type="SUPFAM" id="SSF55874">
    <property type="entry name" value="ATPase domain of HSP90 chaperone/DNA topoisomerase II/histidine kinase"/>
    <property type="match status" value="1"/>
</dbReference>
<proteinExistence type="predicted"/>
<dbReference type="Pfam" id="PF00512">
    <property type="entry name" value="HisKA"/>
    <property type="match status" value="1"/>
</dbReference>
<dbReference type="GO" id="GO:0000160">
    <property type="term" value="P:phosphorelay signal transduction system"/>
    <property type="evidence" value="ECO:0007669"/>
    <property type="project" value="UniProtKB-KW"/>
</dbReference>
<evidence type="ECO:0000256" key="4">
    <source>
        <dbReference type="ARBA" id="ARBA00022679"/>
    </source>
</evidence>
<dbReference type="InterPro" id="IPR000700">
    <property type="entry name" value="PAS-assoc_C"/>
</dbReference>
<dbReference type="Gene3D" id="1.10.287.130">
    <property type="match status" value="1"/>
</dbReference>
<dbReference type="SUPFAM" id="SSF55785">
    <property type="entry name" value="PYP-like sensor domain (PAS domain)"/>
    <property type="match status" value="1"/>
</dbReference>
<dbReference type="SMART" id="SM00091">
    <property type="entry name" value="PAS"/>
    <property type="match status" value="1"/>
</dbReference>
<dbReference type="SMART" id="SM00387">
    <property type="entry name" value="HATPase_c"/>
    <property type="match status" value="1"/>
</dbReference>
<evidence type="ECO:0000313" key="13">
    <source>
        <dbReference type="Proteomes" id="UP001596395"/>
    </source>
</evidence>
<dbReference type="Gene3D" id="3.30.450.40">
    <property type="match status" value="1"/>
</dbReference>
<dbReference type="SUPFAM" id="SSF52172">
    <property type="entry name" value="CheY-like"/>
    <property type="match status" value="1"/>
</dbReference>
<evidence type="ECO:0000259" key="11">
    <source>
        <dbReference type="PROSITE" id="PS50113"/>
    </source>
</evidence>
<evidence type="ECO:0000256" key="7">
    <source>
        <dbReference type="PROSITE-ProRule" id="PRU00169"/>
    </source>
</evidence>
<evidence type="ECO:0000256" key="2">
    <source>
        <dbReference type="ARBA" id="ARBA00012438"/>
    </source>
</evidence>
<keyword evidence="13" id="KW-1185">Reference proteome</keyword>
<evidence type="ECO:0000259" key="9">
    <source>
        <dbReference type="PROSITE" id="PS50109"/>
    </source>
</evidence>
<protein>
    <recommendedName>
        <fullName evidence="2">histidine kinase</fullName>
        <ecNumber evidence="2">2.7.13.3</ecNumber>
    </recommendedName>
</protein>
<evidence type="ECO:0000256" key="6">
    <source>
        <dbReference type="ARBA" id="ARBA00023012"/>
    </source>
</evidence>
<feature type="coiled-coil region" evidence="8">
    <location>
        <begin position="396"/>
        <end position="423"/>
    </location>
</feature>
<dbReference type="PANTHER" id="PTHR43711">
    <property type="entry name" value="TWO-COMPONENT HISTIDINE KINASE"/>
    <property type="match status" value="1"/>
</dbReference>